<organism evidence="1 2">
    <name type="scientific">Ridgeia piscesae</name>
    <name type="common">Tubeworm</name>
    <dbReference type="NCBI Taxonomy" id="27915"/>
    <lineage>
        <taxon>Eukaryota</taxon>
        <taxon>Metazoa</taxon>
        <taxon>Spiralia</taxon>
        <taxon>Lophotrochozoa</taxon>
        <taxon>Annelida</taxon>
        <taxon>Polychaeta</taxon>
        <taxon>Sedentaria</taxon>
        <taxon>Canalipalpata</taxon>
        <taxon>Sabellida</taxon>
        <taxon>Siboglinidae</taxon>
        <taxon>Ridgeia</taxon>
    </lineage>
</organism>
<protein>
    <submittedName>
        <fullName evidence="1">Uncharacterized protein</fullName>
    </submittedName>
</protein>
<name>A0AAD9PB18_RIDPI</name>
<proteinExistence type="predicted"/>
<dbReference type="EMBL" id="JAODUO010000052">
    <property type="protein sequence ID" value="KAK2191506.1"/>
    <property type="molecule type" value="Genomic_DNA"/>
</dbReference>
<reference evidence="1" key="1">
    <citation type="journal article" date="2023" name="Mol. Biol. Evol.">
        <title>Third-Generation Sequencing Reveals the Adaptive Role of the Epigenome in Three Deep-Sea Polychaetes.</title>
        <authorList>
            <person name="Perez M."/>
            <person name="Aroh O."/>
            <person name="Sun Y."/>
            <person name="Lan Y."/>
            <person name="Juniper S.K."/>
            <person name="Young C.R."/>
            <person name="Angers B."/>
            <person name="Qian P.Y."/>
        </authorList>
    </citation>
    <scope>NUCLEOTIDE SEQUENCE</scope>
    <source>
        <strain evidence="1">R07B-5</strain>
    </source>
</reference>
<comment type="caution">
    <text evidence="1">The sequence shown here is derived from an EMBL/GenBank/DDBJ whole genome shotgun (WGS) entry which is preliminary data.</text>
</comment>
<dbReference type="Proteomes" id="UP001209878">
    <property type="component" value="Unassembled WGS sequence"/>
</dbReference>
<keyword evidence="2" id="KW-1185">Reference proteome</keyword>
<accession>A0AAD9PB18</accession>
<evidence type="ECO:0000313" key="1">
    <source>
        <dbReference type="EMBL" id="KAK2191506.1"/>
    </source>
</evidence>
<dbReference type="AlphaFoldDB" id="A0AAD9PB18"/>
<evidence type="ECO:0000313" key="2">
    <source>
        <dbReference type="Proteomes" id="UP001209878"/>
    </source>
</evidence>
<gene>
    <name evidence="1" type="ORF">NP493_49g04000</name>
</gene>
<sequence length="76" mass="9006">MHRRILGYNRRDSASRMIANNAIDTFDALLHKNIYGLKKRIFNINNDLIRVMYNCFEIVNGPMWISWAKSLYTVNL</sequence>